<protein>
    <submittedName>
        <fullName evidence="9">Cation diffusion facilitator 1</fullName>
    </submittedName>
</protein>
<dbReference type="SUPFAM" id="SSF161111">
    <property type="entry name" value="Cation efflux protein transmembrane domain-like"/>
    <property type="match status" value="1"/>
</dbReference>
<dbReference type="InterPro" id="IPR027470">
    <property type="entry name" value="Cation_efflux_CTD"/>
</dbReference>
<dbReference type="PANTHER" id="PTHR43840">
    <property type="entry name" value="MITOCHONDRIAL METAL TRANSPORTER 1-RELATED"/>
    <property type="match status" value="1"/>
</dbReference>
<feature type="transmembrane region" description="Helical" evidence="7">
    <location>
        <begin position="40"/>
        <end position="60"/>
    </location>
</feature>
<organism evidence="9 10">
    <name type="scientific">Ophiocordyceps camponoti-floridani</name>
    <dbReference type="NCBI Taxonomy" id="2030778"/>
    <lineage>
        <taxon>Eukaryota</taxon>
        <taxon>Fungi</taxon>
        <taxon>Dikarya</taxon>
        <taxon>Ascomycota</taxon>
        <taxon>Pezizomycotina</taxon>
        <taxon>Sordariomycetes</taxon>
        <taxon>Hypocreomycetidae</taxon>
        <taxon>Hypocreales</taxon>
        <taxon>Ophiocordycipitaceae</taxon>
        <taxon>Ophiocordyceps</taxon>
    </lineage>
</organism>
<dbReference type="Gene3D" id="1.20.1510.10">
    <property type="entry name" value="Cation efflux protein transmembrane domain"/>
    <property type="match status" value="1"/>
</dbReference>
<dbReference type="OrthoDB" id="78296at2759"/>
<keyword evidence="5" id="KW-0406">Ion transport</keyword>
<keyword evidence="4 7" id="KW-1133">Transmembrane helix</keyword>
<dbReference type="AlphaFoldDB" id="A0A8H4Q748"/>
<evidence type="ECO:0000256" key="2">
    <source>
        <dbReference type="ARBA" id="ARBA00022448"/>
    </source>
</evidence>
<evidence type="ECO:0000256" key="5">
    <source>
        <dbReference type="ARBA" id="ARBA00023065"/>
    </source>
</evidence>
<accession>A0A8H4Q748</accession>
<dbReference type="GO" id="GO:0008324">
    <property type="term" value="F:monoatomic cation transmembrane transporter activity"/>
    <property type="evidence" value="ECO:0007669"/>
    <property type="project" value="TreeGrafter"/>
</dbReference>
<evidence type="ECO:0000313" key="10">
    <source>
        <dbReference type="Proteomes" id="UP000562929"/>
    </source>
</evidence>
<evidence type="ECO:0000256" key="7">
    <source>
        <dbReference type="SAM" id="Phobius"/>
    </source>
</evidence>
<evidence type="ECO:0000259" key="8">
    <source>
        <dbReference type="Pfam" id="PF16916"/>
    </source>
</evidence>
<name>A0A8H4Q748_9HYPO</name>
<dbReference type="InterPro" id="IPR050291">
    <property type="entry name" value="CDF_Transporter"/>
</dbReference>
<evidence type="ECO:0000256" key="4">
    <source>
        <dbReference type="ARBA" id="ARBA00022989"/>
    </source>
</evidence>
<keyword evidence="6 7" id="KW-0472">Membrane</keyword>
<proteinExistence type="predicted"/>
<evidence type="ECO:0000256" key="3">
    <source>
        <dbReference type="ARBA" id="ARBA00022692"/>
    </source>
</evidence>
<dbReference type="PANTHER" id="PTHR43840:SF13">
    <property type="entry name" value="CATION EFFLUX PROTEIN CYTOPLASMIC DOMAIN-CONTAINING PROTEIN"/>
    <property type="match status" value="1"/>
</dbReference>
<comment type="caution">
    <text evidence="9">The sequence shown here is derived from an EMBL/GenBank/DDBJ whole genome shotgun (WGS) entry which is preliminary data.</text>
</comment>
<sequence>MIYCFFYRRFPSVHVFFVDHRNDIVVNVFGLVMSIVGDRFVWYLDPVGAICIALLILVSWSANAFEQAGLLAGRSAPTAYISKLIYVSLTHSSHILKVDTCRAYHAGQNYYVEIDVVMDAETPLLVSHDVGQSLQRKLEGLADVERAFVHIDYEHEHDIYEEHKPLYDKTEPKSFREQIRSCLSN</sequence>
<dbReference type="EMBL" id="JAACLJ010000004">
    <property type="protein sequence ID" value="KAF4587914.1"/>
    <property type="molecule type" value="Genomic_DNA"/>
</dbReference>
<keyword evidence="10" id="KW-1185">Reference proteome</keyword>
<dbReference type="Gene3D" id="3.30.70.1350">
    <property type="entry name" value="Cation efflux protein, cytoplasmic domain"/>
    <property type="match status" value="1"/>
</dbReference>
<dbReference type="InterPro" id="IPR027469">
    <property type="entry name" value="Cation_efflux_TMD_sf"/>
</dbReference>
<dbReference type="FunFam" id="3.30.70.1350:FF:000001">
    <property type="entry name" value="Metal tolerance protein 11"/>
    <property type="match status" value="1"/>
</dbReference>
<dbReference type="GO" id="GO:0016020">
    <property type="term" value="C:membrane"/>
    <property type="evidence" value="ECO:0007669"/>
    <property type="project" value="TreeGrafter"/>
</dbReference>
<dbReference type="GO" id="GO:0012505">
    <property type="term" value="C:endomembrane system"/>
    <property type="evidence" value="ECO:0007669"/>
    <property type="project" value="UniProtKB-SubCell"/>
</dbReference>
<dbReference type="Proteomes" id="UP000562929">
    <property type="component" value="Unassembled WGS sequence"/>
</dbReference>
<dbReference type="InterPro" id="IPR036837">
    <property type="entry name" value="Cation_efflux_CTD_sf"/>
</dbReference>
<evidence type="ECO:0000313" key="9">
    <source>
        <dbReference type="EMBL" id="KAF4587914.1"/>
    </source>
</evidence>
<feature type="domain" description="Cation efflux protein cytoplasmic" evidence="8">
    <location>
        <begin position="93"/>
        <end position="152"/>
    </location>
</feature>
<evidence type="ECO:0000256" key="1">
    <source>
        <dbReference type="ARBA" id="ARBA00004127"/>
    </source>
</evidence>
<gene>
    <name evidence="9" type="ORF">GQ602_004607</name>
</gene>
<keyword evidence="2" id="KW-0813">Transport</keyword>
<dbReference type="SUPFAM" id="SSF160240">
    <property type="entry name" value="Cation efflux protein cytoplasmic domain-like"/>
    <property type="match status" value="1"/>
</dbReference>
<reference evidence="9 10" key="1">
    <citation type="journal article" date="2020" name="G3 (Bethesda)">
        <title>Genetic Underpinnings of Host Manipulation by Ophiocordyceps as Revealed by Comparative Transcriptomics.</title>
        <authorList>
            <person name="Will I."/>
            <person name="Das B."/>
            <person name="Trinh T."/>
            <person name="Brachmann A."/>
            <person name="Ohm R.A."/>
            <person name="de Bekker C."/>
        </authorList>
    </citation>
    <scope>NUCLEOTIDE SEQUENCE [LARGE SCALE GENOMIC DNA]</scope>
    <source>
        <strain evidence="9 10">EC05</strain>
    </source>
</reference>
<evidence type="ECO:0000256" key="6">
    <source>
        <dbReference type="ARBA" id="ARBA00023136"/>
    </source>
</evidence>
<comment type="subcellular location">
    <subcellularLocation>
        <location evidence="1">Endomembrane system</location>
        <topology evidence="1">Multi-pass membrane protein</topology>
    </subcellularLocation>
</comment>
<keyword evidence="3 7" id="KW-0812">Transmembrane</keyword>
<dbReference type="Pfam" id="PF16916">
    <property type="entry name" value="ZT_dimer"/>
    <property type="match status" value="1"/>
</dbReference>